<organism evidence="3 4">
    <name type="scientific">Ditylenchus destructor</name>
    <dbReference type="NCBI Taxonomy" id="166010"/>
    <lineage>
        <taxon>Eukaryota</taxon>
        <taxon>Metazoa</taxon>
        <taxon>Ecdysozoa</taxon>
        <taxon>Nematoda</taxon>
        <taxon>Chromadorea</taxon>
        <taxon>Rhabditida</taxon>
        <taxon>Tylenchina</taxon>
        <taxon>Tylenchomorpha</taxon>
        <taxon>Sphaerularioidea</taxon>
        <taxon>Anguinidae</taxon>
        <taxon>Anguininae</taxon>
        <taxon>Ditylenchus</taxon>
    </lineage>
</organism>
<dbReference type="SUPFAM" id="SSF50630">
    <property type="entry name" value="Acid proteases"/>
    <property type="match status" value="1"/>
</dbReference>
<gene>
    <name evidence="3" type="ORF">DdX_20600</name>
</gene>
<evidence type="ECO:0000256" key="1">
    <source>
        <dbReference type="ARBA" id="ARBA00022801"/>
    </source>
</evidence>
<dbReference type="PROSITE" id="PS50175">
    <property type="entry name" value="ASP_PROT_RETROV"/>
    <property type="match status" value="1"/>
</dbReference>
<dbReference type="GO" id="GO:0006508">
    <property type="term" value="P:proteolysis"/>
    <property type="evidence" value="ECO:0007669"/>
    <property type="project" value="InterPro"/>
</dbReference>
<dbReference type="InterPro" id="IPR001995">
    <property type="entry name" value="Peptidase_A2_cat"/>
</dbReference>
<protein>
    <recommendedName>
        <fullName evidence="2">Peptidase A2 domain-containing protein</fullName>
    </recommendedName>
</protein>
<dbReference type="GO" id="GO:0004190">
    <property type="term" value="F:aspartic-type endopeptidase activity"/>
    <property type="evidence" value="ECO:0007669"/>
    <property type="project" value="InterPro"/>
</dbReference>
<comment type="caution">
    <text evidence="3">The sequence shown here is derived from an EMBL/GenBank/DDBJ whole genome shotgun (WGS) entry which is preliminary data.</text>
</comment>
<dbReference type="Proteomes" id="UP001201812">
    <property type="component" value="Unassembled WGS sequence"/>
</dbReference>
<dbReference type="Gene3D" id="2.40.70.10">
    <property type="entry name" value="Acid Proteases"/>
    <property type="match status" value="1"/>
</dbReference>
<evidence type="ECO:0000313" key="4">
    <source>
        <dbReference type="Proteomes" id="UP001201812"/>
    </source>
</evidence>
<dbReference type="EMBL" id="JAKKPZ010000612">
    <property type="protein sequence ID" value="KAI1693545.1"/>
    <property type="molecule type" value="Genomic_DNA"/>
</dbReference>
<feature type="domain" description="Peptidase A2" evidence="2">
    <location>
        <begin position="9"/>
        <end position="48"/>
    </location>
</feature>
<dbReference type="PROSITE" id="PS00141">
    <property type="entry name" value="ASP_PROTEASE"/>
    <property type="match status" value="1"/>
</dbReference>
<evidence type="ECO:0000313" key="3">
    <source>
        <dbReference type="EMBL" id="KAI1693545.1"/>
    </source>
</evidence>
<name>A0AAD4MKI3_9BILA</name>
<evidence type="ECO:0000259" key="2">
    <source>
        <dbReference type="PROSITE" id="PS50175"/>
    </source>
</evidence>
<keyword evidence="1" id="KW-0378">Hydrolase</keyword>
<reference evidence="3" key="1">
    <citation type="submission" date="2022-01" db="EMBL/GenBank/DDBJ databases">
        <title>Genome Sequence Resource for Two Populations of Ditylenchus destructor, the Migratory Endoparasitic Phytonematode.</title>
        <authorList>
            <person name="Zhang H."/>
            <person name="Lin R."/>
            <person name="Xie B."/>
        </authorList>
    </citation>
    <scope>NUCLEOTIDE SEQUENCE</scope>
    <source>
        <strain evidence="3">BazhouSP</strain>
    </source>
</reference>
<dbReference type="InterPro" id="IPR001969">
    <property type="entry name" value="Aspartic_peptidase_AS"/>
</dbReference>
<sequence length="297" mass="33004">MGYLNALPMPMLIDTGSDMTLASESLRNIIKVNSYPTRRYGKGISGTGLDLREEAQATLQLGSHKREIVIYFSWAQHLQTRSYEALIGTDSLVLFPPFSMDFANKIFSIGNSLLPLGSLEDVRTRSRKVCLSSHVVLPPMTETIVECTLTGRTLLPTDEYAIFESSRGLAAKLVMLTPTVLGGDSSCHLLLTNATQQPIELYKGMTMGHAEFVLDLSHCDITAHEKDKLEALLQEFSDVFSTSKYDIGSAKVEPQRIITTTNEPHTSMTSWSTHHRTNLMSTCPYYVKFLRDSANSI</sequence>
<proteinExistence type="predicted"/>
<keyword evidence="4" id="KW-1185">Reference proteome</keyword>
<dbReference type="AlphaFoldDB" id="A0AAD4MKI3"/>
<dbReference type="SUPFAM" id="SSF51283">
    <property type="entry name" value="dUTPase-like"/>
    <property type="match status" value="1"/>
</dbReference>
<dbReference type="InterPro" id="IPR021109">
    <property type="entry name" value="Peptidase_aspartic_dom_sf"/>
</dbReference>
<dbReference type="InterPro" id="IPR036157">
    <property type="entry name" value="dUTPase-like_sf"/>
</dbReference>
<accession>A0AAD4MKI3</accession>